<feature type="domain" description="C5orf34-like" evidence="5">
    <location>
        <begin position="472"/>
        <end position="557"/>
    </location>
</feature>
<evidence type="ECO:0000259" key="3">
    <source>
        <dbReference type="Pfam" id="PF15025"/>
    </source>
</evidence>
<feature type="domain" description="C5orf34-like N-terminal" evidence="3">
    <location>
        <begin position="148"/>
        <end position="217"/>
    </location>
</feature>
<dbReference type="Pfam" id="PF22834">
    <property type="entry name" value="Polo_box_4"/>
    <property type="match status" value="1"/>
</dbReference>
<dbReference type="Ensembl" id="ENSCUST00005008947.1">
    <property type="protein sequence ID" value="ENSCUSP00005008589.1"/>
    <property type="gene ID" value="ENSCUSG00005005397.1"/>
</dbReference>
<dbReference type="Pfam" id="PF22833">
    <property type="entry name" value="C5orf34_2nd"/>
    <property type="match status" value="1"/>
</dbReference>
<evidence type="ECO:0000259" key="4">
    <source>
        <dbReference type="Pfam" id="PF22833"/>
    </source>
</evidence>
<feature type="domain" description="C5orf34-like C-terminal" evidence="2">
    <location>
        <begin position="587"/>
        <end position="676"/>
    </location>
</feature>
<feature type="domain" description="C5orf34-like second" evidence="4">
    <location>
        <begin position="261"/>
        <end position="395"/>
    </location>
</feature>
<dbReference type="Pfam" id="PF15016">
    <property type="entry name" value="C5orf34_C"/>
    <property type="match status" value="1"/>
</dbReference>
<dbReference type="InterPro" id="IPR027830">
    <property type="entry name" value="C5orf34-like_N"/>
</dbReference>
<dbReference type="Proteomes" id="UP000694563">
    <property type="component" value="Chromosome Z"/>
</dbReference>
<evidence type="ECO:0000313" key="6">
    <source>
        <dbReference type="Ensembl" id="ENSCUSP00005008589.1"/>
    </source>
</evidence>
<evidence type="ECO:0000259" key="2">
    <source>
        <dbReference type="Pfam" id="PF15016"/>
    </source>
</evidence>
<sequence length="773" mass="86376">MYRKSPPVREQEGVVTSPTYGAGEELESGSGTAQEKFGRSSGVSRGGTRPQFGRSSAEFGRSSAGARGEHEQSWGGARPELRRNTGRVRAELGRSSGGHGQSSGGARPQFGRSPRPAVPAVRRRGRLGPSSSRCCGSVSGAMAAERLMVLFGDDSVEVHYAGGSRLLLSPCGSEYLYEAALPAAAHPLQPAETTRQRVAFAVSAYRERLLRALDFRNAFSSRPYLPSRVLPPERKKILLSDILEIKWPDPVTTDLTRCLDNGSVKISSVDGYAHLYLSELQQEFTVEFLCKVSQSSAACSCSSEENSNYQSRDQHGKPSKNSAAEVLSKQKRIENRNKHGCPEGKYRDPTKPKDLRDRDGVPFFHTNCSYEYTWVTQHWTVSLCPEEWKYPLSLALKCCNLHTVENVMKMSERNSCTTVEGDVLADLETHETVSCLPTALPLSCGAPHLHRWTFCDFFQNEDMEKYSFPQLIQVVWCQGIFYRFIHGRTNITEIYPGDDSFFKSEGAFLGKYFVRYAIQKGTKKVEEKMYSVSSLPPDVPGHPYSISSIITQATKMLQYCCKTKLSLSHNYYLCCWKVVSETAGQEMLPILLHEKVAPGIGRLVVYSDHKVHAVFWDRMTLTMVWDFSSSCTEIQINEDIGWCKLTTPDGQQQLIQISHAGVYERYIRTAIEWCRSLNEGKEIAEYTAHSITEENWSADAELEKIQRFNFLLDNSNILKRTSAAKPSPSGIPVRKIENGSETEELSEDCVLEALEKTSKAIRDIESLLAASGR</sequence>
<accession>A0A8C3U407</accession>
<evidence type="ECO:0000259" key="5">
    <source>
        <dbReference type="Pfam" id="PF22834"/>
    </source>
</evidence>
<dbReference type="PANTHER" id="PTHR34531:SF1">
    <property type="entry name" value="CHROMOSOME 5 OPEN READING FRAME 34"/>
    <property type="match status" value="1"/>
</dbReference>
<gene>
    <name evidence="6" type="primary">CZH5orf34</name>
</gene>
<reference evidence="6" key="2">
    <citation type="submission" date="2025-08" db="UniProtKB">
        <authorList>
            <consortium name="Ensembl"/>
        </authorList>
    </citation>
    <scope>IDENTIFICATION</scope>
</reference>
<dbReference type="GO" id="GO:0016746">
    <property type="term" value="F:acyltransferase activity"/>
    <property type="evidence" value="ECO:0007669"/>
    <property type="project" value="InterPro"/>
</dbReference>
<evidence type="ECO:0000256" key="1">
    <source>
        <dbReference type="SAM" id="MobiDB-lite"/>
    </source>
</evidence>
<name>A0A8C3U407_CATUS</name>
<evidence type="ECO:0000313" key="7">
    <source>
        <dbReference type="Proteomes" id="UP000694563"/>
    </source>
</evidence>
<feature type="region of interest" description="Disordered" evidence="1">
    <location>
        <begin position="1"/>
        <end position="135"/>
    </location>
</feature>
<dbReference type="InterPro" id="IPR053901">
    <property type="entry name" value="C5orf34-like"/>
</dbReference>
<protein>
    <submittedName>
        <fullName evidence="6">Chromosome 5 open reading frame 34</fullName>
    </submittedName>
</protein>
<dbReference type="PANTHER" id="PTHR34531">
    <property type="entry name" value="ZGC:153352"/>
    <property type="match status" value="1"/>
</dbReference>
<reference evidence="6" key="1">
    <citation type="submission" date="2020-10" db="EMBL/GenBank/DDBJ databases">
        <title>Catharus ustulatus (Swainson's thrush) genome, bCatUst1, primary haplotype v2.</title>
        <authorList>
            <person name="Delmore K."/>
            <person name="Vafadar M."/>
            <person name="Formenti G."/>
            <person name="Chow W."/>
            <person name="Pelan S."/>
            <person name="Howe K."/>
            <person name="Rhie A."/>
            <person name="Mountcastle J."/>
            <person name="Haase B."/>
            <person name="Fedrigo O."/>
            <person name="Jarvis E.D."/>
        </authorList>
    </citation>
    <scope>NUCLEOTIDE SEQUENCE [LARGE SCALE GENOMIC DNA]</scope>
</reference>
<dbReference type="InterPro" id="IPR027865">
    <property type="entry name" value="C5orf34-like_C"/>
</dbReference>
<dbReference type="InterPro" id="IPR020567">
    <property type="entry name" value="Nodulation_prot_NodA_CS"/>
</dbReference>
<dbReference type="Pfam" id="PF15025">
    <property type="entry name" value="C5orf34-like_N"/>
    <property type="match status" value="1"/>
</dbReference>
<dbReference type="AlphaFoldDB" id="A0A8C3U407"/>
<feature type="compositionally biased region" description="Low complexity" evidence="1">
    <location>
        <begin position="111"/>
        <end position="120"/>
    </location>
</feature>
<feature type="compositionally biased region" description="Low complexity" evidence="1">
    <location>
        <begin position="39"/>
        <end position="49"/>
    </location>
</feature>
<organism evidence="6 7">
    <name type="scientific">Catharus ustulatus</name>
    <name type="common">Russet-backed thrush</name>
    <name type="synonym">Hylocichla ustulatus</name>
    <dbReference type="NCBI Taxonomy" id="91951"/>
    <lineage>
        <taxon>Eukaryota</taxon>
        <taxon>Metazoa</taxon>
        <taxon>Chordata</taxon>
        <taxon>Craniata</taxon>
        <taxon>Vertebrata</taxon>
        <taxon>Euteleostomi</taxon>
        <taxon>Archelosauria</taxon>
        <taxon>Archosauria</taxon>
        <taxon>Dinosauria</taxon>
        <taxon>Saurischia</taxon>
        <taxon>Theropoda</taxon>
        <taxon>Coelurosauria</taxon>
        <taxon>Aves</taxon>
        <taxon>Neognathae</taxon>
        <taxon>Neoaves</taxon>
        <taxon>Telluraves</taxon>
        <taxon>Australaves</taxon>
        <taxon>Passeriformes</taxon>
        <taxon>Turdidae</taxon>
        <taxon>Catharus</taxon>
    </lineage>
</organism>
<proteinExistence type="predicted"/>
<dbReference type="InterPro" id="IPR053899">
    <property type="entry name" value="C5orf34-like_2nd"/>
</dbReference>
<dbReference type="PROSITE" id="PS01349">
    <property type="entry name" value="NODA"/>
    <property type="match status" value="1"/>
</dbReference>
<feature type="compositionally biased region" description="Basic and acidic residues" evidence="1">
    <location>
        <begin position="79"/>
        <end position="92"/>
    </location>
</feature>
<dbReference type="InterPro" id="IPR053900">
    <property type="entry name" value="C5orf34-like_dom"/>
</dbReference>
<feature type="region of interest" description="Disordered" evidence="1">
    <location>
        <begin position="308"/>
        <end position="328"/>
    </location>
</feature>
<reference evidence="6" key="3">
    <citation type="submission" date="2025-09" db="UniProtKB">
        <authorList>
            <consortium name="Ensembl"/>
        </authorList>
    </citation>
    <scope>IDENTIFICATION</scope>
</reference>
<keyword evidence="7" id="KW-1185">Reference proteome</keyword>